<feature type="transmembrane region" description="Helical" evidence="8">
    <location>
        <begin position="75"/>
        <end position="96"/>
    </location>
</feature>
<feature type="transmembrane region" description="Helical" evidence="8">
    <location>
        <begin position="135"/>
        <end position="155"/>
    </location>
</feature>
<organism evidence="9 10">
    <name type="scientific">Astrephomene gubernaculifera</name>
    <dbReference type="NCBI Taxonomy" id="47775"/>
    <lineage>
        <taxon>Eukaryota</taxon>
        <taxon>Viridiplantae</taxon>
        <taxon>Chlorophyta</taxon>
        <taxon>core chlorophytes</taxon>
        <taxon>Chlorophyceae</taxon>
        <taxon>CS clade</taxon>
        <taxon>Chlamydomonadales</taxon>
        <taxon>Astrephomenaceae</taxon>
        <taxon>Astrephomene</taxon>
    </lineage>
</organism>
<feature type="transmembrane region" description="Helical" evidence="8">
    <location>
        <begin position="175"/>
        <end position="195"/>
    </location>
</feature>
<evidence type="ECO:0000313" key="10">
    <source>
        <dbReference type="Proteomes" id="UP001054857"/>
    </source>
</evidence>
<evidence type="ECO:0000256" key="1">
    <source>
        <dbReference type="ARBA" id="ARBA00004141"/>
    </source>
</evidence>
<feature type="compositionally biased region" description="Low complexity" evidence="7">
    <location>
        <begin position="230"/>
        <end position="240"/>
    </location>
</feature>
<feature type="compositionally biased region" description="Low complexity" evidence="7">
    <location>
        <begin position="287"/>
        <end position="305"/>
    </location>
</feature>
<evidence type="ECO:0000256" key="6">
    <source>
        <dbReference type="ARBA" id="ARBA00023136"/>
    </source>
</evidence>
<feature type="region of interest" description="Disordered" evidence="7">
    <location>
        <begin position="223"/>
        <end position="243"/>
    </location>
</feature>
<name>A0AAD3DHE0_9CHLO</name>
<evidence type="ECO:0000256" key="4">
    <source>
        <dbReference type="ARBA" id="ARBA00022692"/>
    </source>
</evidence>
<comment type="subcellular location">
    <subcellularLocation>
        <location evidence="1">Membrane</location>
        <topology evidence="1">Multi-pass membrane protein</topology>
    </subcellularLocation>
</comment>
<feature type="compositionally biased region" description="Low complexity" evidence="7">
    <location>
        <begin position="343"/>
        <end position="355"/>
    </location>
</feature>
<dbReference type="InterPro" id="IPR002259">
    <property type="entry name" value="Eqnu_transpt"/>
</dbReference>
<keyword evidence="10" id="KW-1185">Reference proteome</keyword>
<protein>
    <submittedName>
        <fullName evidence="9">Uncharacterized protein</fullName>
    </submittedName>
</protein>
<evidence type="ECO:0000256" key="3">
    <source>
        <dbReference type="ARBA" id="ARBA00022448"/>
    </source>
</evidence>
<evidence type="ECO:0000256" key="7">
    <source>
        <dbReference type="SAM" id="MobiDB-lite"/>
    </source>
</evidence>
<keyword evidence="5 8" id="KW-1133">Transmembrane helix</keyword>
<feature type="region of interest" description="Disordered" evidence="7">
    <location>
        <begin position="287"/>
        <end position="327"/>
    </location>
</feature>
<comment type="similarity">
    <text evidence="2">Belongs to the SLC29A/ENT transporter (TC 2.A.57) family.</text>
</comment>
<evidence type="ECO:0000256" key="8">
    <source>
        <dbReference type="SAM" id="Phobius"/>
    </source>
</evidence>
<dbReference type="Proteomes" id="UP001054857">
    <property type="component" value="Unassembled WGS sequence"/>
</dbReference>
<feature type="transmembrane region" description="Helical" evidence="8">
    <location>
        <begin position="509"/>
        <end position="531"/>
    </location>
</feature>
<sequence>MRKLTSRLPSLAPLCFFLISVAYKLAWTAISSLLSQYSKVYGPGILLQLNVAYFFPSIPVLMLQTAFNDRMDRRLGLPAGALLRLTLGLGGLVGLTRFFPVLTAGSERALLATTVLVGMSYGIAFGTSYQVASKYASGATVALTTGFVSSGPVVLLLDLALKRGPYYSPEGLETLFKWVAGITAAGLAAAAALVLGSWRMLAAGGGPGAAGAPPRVEIKVLHRSNPSTQSSGYGISAASGGTSGLADKEYAVHASERSSMRPYVRHRNENTAAGTYAAYSSSSDSPYAASGGVSSGGPTPTSGTGAVNGFHNHRGSHGGMGSGNGHHAITLEFADAHGRSHAAEAAGDGSASSGGHHIEFSADESKTARRDLPLLRLAARILPAATAISISVGTSMLIFPFFTFMHSTGLLGIRLPQVLFYIRLVGDIAGRMVPRRLQVTTVRRLMLWAAVKLALVPLLFGCIFVPHLTGGDVGAMAVVAVFWVLSGYLNTCSYLVAPTLVPPSQKARASGLMTVAFQSACFGALLLAAVIQQLKLGEGLAQGILAHGVVAHAVNAAAVEAAVVGATAAEGSATAVEAVVAAAVGDVAGGMEVEGMQ</sequence>
<reference evidence="9 10" key="1">
    <citation type="journal article" date="2021" name="Sci. Rep.">
        <title>Genome sequencing of the multicellular alga Astrephomene provides insights into convergent evolution of germ-soma differentiation.</title>
        <authorList>
            <person name="Yamashita S."/>
            <person name="Yamamoto K."/>
            <person name="Matsuzaki R."/>
            <person name="Suzuki S."/>
            <person name="Yamaguchi H."/>
            <person name="Hirooka S."/>
            <person name="Minakuchi Y."/>
            <person name="Miyagishima S."/>
            <person name="Kawachi M."/>
            <person name="Toyoda A."/>
            <person name="Nozaki H."/>
        </authorList>
    </citation>
    <scope>NUCLEOTIDE SEQUENCE [LARGE SCALE GENOMIC DNA]</scope>
    <source>
        <strain evidence="9 10">NIES-4017</strain>
    </source>
</reference>
<dbReference type="GO" id="GO:0005337">
    <property type="term" value="F:nucleoside transmembrane transporter activity"/>
    <property type="evidence" value="ECO:0007669"/>
    <property type="project" value="InterPro"/>
</dbReference>
<feature type="transmembrane region" description="Helical" evidence="8">
    <location>
        <begin position="445"/>
        <end position="468"/>
    </location>
</feature>
<keyword evidence="4 8" id="KW-0812">Transmembrane</keyword>
<dbReference type="PANTHER" id="PTHR10332">
    <property type="entry name" value="EQUILIBRATIVE NUCLEOSIDE TRANSPORTER"/>
    <property type="match status" value="1"/>
</dbReference>
<dbReference type="EMBL" id="BMAR01000002">
    <property type="protein sequence ID" value="GFR41593.1"/>
    <property type="molecule type" value="Genomic_DNA"/>
</dbReference>
<feature type="transmembrane region" description="Helical" evidence="8">
    <location>
        <begin position="40"/>
        <end position="63"/>
    </location>
</feature>
<dbReference type="GO" id="GO:0005886">
    <property type="term" value="C:plasma membrane"/>
    <property type="evidence" value="ECO:0007669"/>
    <property type="project" value="TreeGrafter"/>
</dbReference>
<feature type="region of interest" description="Disordered" evidence="7">
    <location>
        <begin position="340"/>
        <end position="362"/>
    </location>
</feature>
<feature type="transmembrane region" description="Helical" evidence="8">
    <location>
        <begin position="108"/>
        <end position="128"/>
    </location>
</feature>
<dbReference type="AlphaFoldDB" id="A0AAD3DHE0"/>
<evidence type="ECO:0000256" key="5">
    <source>
        <dbReference type="ARBA" id="ARBA00022989"/>
    </source>
</evidence>
<gene>
    <name evidence="9" type="ORF">Agub_g2316</name>
</gene>
<keyword evidence="6 8" id="KW-0472">Membrane</keyword>
<feature type="transmembrane region" description="Helical" evidence="8">
    <location>
        <begin position="377"/>
        <end position="398"/>
    </location>
</feature>
<feature type="transmembrane region" description="Helical" evidence="8">
    <location>
        <begin position="404"/>
        <end position="424"/>
    </location>
</feature>
<evidence type="ECO:0000256" key="2">
    <source>
        <dbReference type="ARBA" id="ARBA00007965"/>
    </source>
</evidence>
<feature type="transmembrane region" description="Helical" evidence="8">
    <location>
        <begin position="474"/>
        <end position="497"/>
    </location>
</feature>
<comment type="caution">
    <text evidence="9">The sequence shown here is derived from an EMBL/GenBank/DDBJ whole genome shotgun (WGS) entry which is preliminary data.</text>
</comment>
<keyword evidence="3" id="KW-0813">Transport</keyword>
<proteinExistence type="inferred from homology"/>
<evidence type="ECO:0000313" key="9">
    <source>
        <dbReference type="EMBL" id="GFR41593.1"/>
    </source>
</evidence>
<accession>A0AAD3DHE0</accession>
<dbReference type="PANTHER" id="PTHR10332:SF10">
    <property type="entry name" value="EQUILIBRATIVE NUCLEOSIDE TRANSPORTER 4"/>
    <property type="match status" value="1"/>
</dbReference>